<dbReference type="GO" id="GO:0004040">
    <property type="term" value="F:amidase activity"/>
    <property type="evidence" value="ECO:0007669"/>
    <property type="project" value="UniProtKB-EC"/>
</dbReference>
<keyword evidence="4" id="KW-0378">Hydrolase</keyword>
<dbReference type="EC" id="3.5.1.4" evidence="4"/>
<dbReference type="InterPro" id="IPR000120">
    <property type="entry name" value="Amidase"/>
</dbReference>
<feature type="domain" description="Amidase" evidence="3">
    <location>
        <begin position="54"/>
        <end position="477"/>
    </location>
</feature>
<keyword evidence="5" id="KW-1185">Reference proteome</keyword>
<dbReference type="InterPro" id="IPR036928">
    <property type="entry name" value="AS_sf"/>
</dbReference>
<protein>
    <submittedName>
        <fullName evidence="4">Amidase</fullName>
        <ecNumber evidence="4">3.5.1.4</ecNumber>
    </submittedName>
</protein>
<dbReference type="EMBL" id="VDUZ01000053">
    <property type="protein sequence ID" value="TXL70800.1"/>
    <property type="molecule type" value="Genomic_DNA"/>
</dbReference>
<evidence type="ECO:0000313" key="4">
    <source>
        <dbReference type="EMBL" id="TXL70800.1"/>
    </source>
</evidence>
<accession>A0A5C8PBQ8</accession>
<sequence>MRSPPASRPSGSRGTTAPPDRGQSEGDPVTSDLTRATAAELAALYRKGKASPVEALKAILARAETVNPRLNALCLIDAEPALKAATASEKRWKKGETLSAIDGVPVSIKELVRVKGWPTLMGSKAVDPHQPWTEDAPAVQRLREAGAVIFAQSTSPEYGHKGVTESPLRGVTRNPWDLERTSGGSSGGAGAAVVAGLGPLAIGTDGGGSIRLPASFCGIVGHKPTFGRVAAWPPSVNGDLANTGPMTRTVEDCALMMNVIARPDMRDPTSLPADDVDYVKKLDGKVKKLKVGLVLKFGDHHLDPEVGALVAKAARTFEKLGCEVEEATPDLGGVDGRKIFGIHWLCFVQRVLQMFPPEKHALLDPTLLAMARDGAKYSSADLVAAMADRRTLSLGWNRFLAAYDLLLCPTLAVPAFDVGRMAPALADGTPNTQWSPYTHHFNLSRHPSASVPCGLTKSGLPVGLMITAGHYRDALVLRAAHHYQAAAPLKTPALPA</sequence>
<gene>
    <name evidence="4" type="ORF">FHP25_32875</name>
</gene>
<dbReference type="AlphaFoldDB" id="A0A5C8PBQ8"/>
<dbReference type="OrthoDB" id="7245165at2"/>
<comment type="similarity">
    <text evidence="1">Belongs to the amidase family.</text>
</comment>
<evidence type="ECO:0000313" key="5">
    <source>
        <dbReference type="Proteomes" id="UP000321638"/>
    </source>
</evidence>
<name>A0A5C8PBQ8_9HYPH</name>
<evidence type="ECO:0000256" key="2">
    <source>
        <dbReference type="SAM" id="MobiDB-lite"/>
    </source>
</evidence>
<dbReference type="Pfam" id="PF01425">
    <property type="entry name" value="Amidase"/>
    <property type="match status" value="1"/>
</dbReference>
<dbReference type="Proteomes" id="UP000321638">
    <property type="component" value="Unassembled WGS sequence"/>
</dbReference>
<evidence type="ECO:0000259" key="3">
    <source>
        <dbReference type="Pfam" id="PF01425"/>
    </source>
</evidence>
<comment type="caution">
    <text evidence="4">The sequence shown here is derived from an EMBL/GenBank/DDBJ whole genome shotgun (WGS) entry which is preliminary data.</text>
</comment>
<dbReference type="Gene3D" id="3.90.1300.10">
    <property type="entry name" value="Amidase signature (AS) domain"/>
    <property type="match status" value="1"/>
</dbReference>
<feature type="region of interest" description="Disordered" evidence="2">
    <location>
        <begin position="1"/>
        <end position="32"/>
    </location>
</feature>
<dbReference type="SUPFAM" id="SSF75304">
    <property type="entry name" value="Amidase signature (AS) enzymes"/>
    <property type="match status" value="1"/>
</dbReference>
<dbReference type="PANTHER" id="PTHR11895">
    <property type="entry name" value="TRANSAMIDASE"/>
    <property type="match status" value="1"/>
</dbReference>
<dbReference type="NCBIfam" id="NF004815">
    <property type="entry name" value="PRK06169.1"/>
    <property type="match status" value="1"/>
</dbReference>
<organism evidence="4 5">
    <name type="scientific">Vineibacter terrae</name>
    <dbReference type="NCBI Taxonomy" id="2586908"/>
    <lineage>
        <taxon>Bacteria</taxon>
        <taxon>Pseudomonadati</taxon>
        <taxon>Pseudomonadota</taxon>
        <taxon>Alphaproteobacteria</taxon>
        <taxon>Hyphomicrobiales</taxon>
        <taxon>Vineibacter</taxon>
    </lineage>
</organism>
<evidence type="ECO:0000256" key="1">
    <source>
        <dbReference type="ARBA" id="ARBA00009199"/>
    </source>
</evidence>
<reference evidence="4 5" key="1">
    <citation type="submission" date="2019-06" db="EMBL/GenBank/DDBJ databases">
        <title>New taxonomy in bacterial strain CC-CFT640, isolated from vineyard.</title>
        <authorList>
            <person name="Lin S.-Y."/>
            <person name="Tsai C.-F."/>
            <person name="Young C.-C."/>
        </authorList>
    </citation>
    <scope>NUCLEOTIDE SEQUENCE [LARGE SCALE GENOMIC DNA]</scope>
    <source>
        <strain evidence="4 5">CC-CFT640</strain>
    </source>
</reference>
<dbReference type="PANTHER" id="PTHR11895:SF7">
    <property type="entry name" value="GLUTAMYL-TRNA(GLN) AMIDOTRANSFERASE SUBUNIT A, MITOCHONDRIAL"/>
    <property type="match status" value="1"/>
</dbReference>
<feature type="compositionally biased region" description="Low complexity" evidence="2">
    <location>
        <begin position="1"/>
        <end position="14"/>
    </location>
</feature>
<proteinExistence type="inferred from homology"/>
<dbReference type="InterPro" id="IPR023631">
    <property type="entry name" value="Amidase_dom"/>
</dbReference>